<accession>A0A0N1H4Y4</accession>
<name>A0A0N1H4Y4_9EURO</name>
<feature type="domain" description="Dienelactone hydrolase" evidence="1">
    <location>
        <begin position="15"/>
        <end position="241"/>
    </location>
</feature>
<dbReference type="SUPFAM" id="SSF53474">
    <property type="entry name" value="alpha/beta-Hydrolases"/>
    <property type="match status" value="1"/>
</dbReference>
<dbReference type="AlphaFoldDB" id="A0A0N1H4Y4"/>
<dbReference type="VEuPathDB" id="FungiDB:AB675_1529"/>
<evidence type="ECO:0000259" key="1">
    <source>
        <dbReference type="Pfam" id="PF01738"/>
    </source>
</evidence>
<comment type="caution">
    <text evidence="2">The sequence shown here is derived from an EMBL/GenBank/DDBJ whole genome shotgun (WGS) entry which is preliminary data.</text>
</comment>
<dbReference type="InterPro" id="IPR029058">
    <property type="entry name" value="AB_hydrolase_fold"/>
</dbReference>
<reference evidence="2 3" key="1">
    <citation type="submission" date="2015-06" db="EMBL/GenBank/DDBJ databases">
        <title>Draft genome of the ant-associated black yeast Phialophora attae CBS 131958.</title>
        <authorList>
            <person name="Moreno L.F."/>
            <person name="Stielow B.J."/>
            <person name="de Hoog S."/>
            <person name="Vicente V.A."/>
            <person name="Weiss V.A."/>
            <person name="de Vries M."/>
            <person name="Cruz L.M."/>
            <person name="Souza E.M."/>
        </authorList>
    </citation>
    <scope>NUCLEOTIDE SEQUENCE [LARGE SCALE GENOMIC DNA]</scope>
    <source>
        <strain evidence="2 3">CBS 131958</strain>
    </source>
</reference>
<evidence type="ECO:0000313" key="2">
    <source>
        <dbReference type="EMBL" id="KPI37253.1"/>
    </source>
</evidence>
<dbReference type="GO" id="GO:0016787">
    <property type="term" value="F:hydrolase activity"/>
    <property type="evidence" value="ECO:0007669"/>
    <property type="project" value="InterPro"/>
</dbReference>
<protein>
    <submittedName>
        <fullName evidence="2">Protein AIM2</fullName>
    </submittedName>
</protein>
<keyword evidence="3" id="KW-1185">Reference proteome</keyword>
<dbReference type="Gene3D" id="3.40.50.1820">
    <property type="entry name" value="alpha/beta hydrolase"/>
    <property type="match status" value="1"/>
</dbReference>
<dbReference type="PANTHER" id="PTHR17630">
    <property type="entry name" value="DIENELACTONE HYDROLASE"/>
    <property type="match status" value="1"/>
</dbReference>
<dbReference type="PANTHER" id="PTHR17630:SF105">
    <property type="entry name" value="DIENELACTONE HYDROLASE FAMILY PROTEIN (AFU_ORTHOLOGUE AFUA_4G08790)"/>
    <property type="match status" value="1"/>
</dbReference>
<dbReference type="STRING" id="1664694.A0A0N1H4Y4"/>
<dbReference type="InterPro" id="IPR002925">
    <property type="entry name" value="Dienelactn_hydro"/>
</dbReference>
<organism evidence="2 3">
    <name type="scientific">Cyphellophora attinorum</name>
    <dbReference type="NCBI Taxonomy" id="1664694"/>
    <lineage>
        <taxon>Eukaryota</taxon>
        <taxon>Fungi</taxon>
        <taxon>Dikarya</taxon>
        <taxon>Ascomycota</taxon>
        <taxon>Pezizomycotina</taxon>
        <taxon>Eurotiomycetes</taxon>
        <taxon>Chaetothyriomycetidae</taxon>
        <taxon>Chaetothyriales</taxon>
        <taxon>Cyphellophoraceae</taxon>
        <taxon>Cyphellophora</taxon>
    </lineage>
</organism>
<dbReference type="OrthoDB" id="17560at2759"/>
<dbReference type="EMBL" id="LFJN01000025">
    <property type="protein sequence ID" value="KPI37253.1"/>
    <property type="molecule type" value="Genomic_DNA"/>
</dbReference>
<sequence>MSTQIGREDTIGGTDVYVSEPESKSTAKSIVFITDIFGWKFKNVRLLADNYAKAGFYCYIPDVREQAGIIDKTKGTVDVMATLGPWLAKHREGVSEPIISGFINTVRQIPGTQKVGAIGFCWGGRYAILQAHSPREEGNVGGVDAAYACHPSLLSVPSDFEKVNKPLSIAVGTKDSLMDQKTNEQIKTYLDTERKDVPTDIRYYEDQVHGFALRGDWSSDKDKRAMDDAEKQGIQFFNKYLA</sequence>
<proteinExistence type="predicted"/>
<dbReference type="Pfam" id="PF01738">
    <property type="entry name" value="DLH"/>
    <property type="match status" value="1"/>
</dbReference>
<dbReference type="GeneID" id="28733307"/>
<dbReference type="Proteomes" id="UP000038010">
    <property type="component" value="Unassembled WGS sequence"/>
</dbReference>
<gene>
    <name evidence="2" type="ORF">AB675_1529</name>
</gene>
<dbReference type="RefSeq" id="XP_017997216.1">
    <property type="nucleotide sequence ID" value="XM_018141427.1"/>
</dbReference>
<evidence type="ECO:0000313" key="3">
    <source>
        <dbReference type="Proteomes" id="UP000038010"/>
    </source>
</evidence>